<feature type="non-terminal residue" evidence="6">
    <location>
        <position position="1"/>
    </location>
</feature>
<dbReference type="PANTHER" id="PTHR42648:SF32">
    <property type="entry name" value="RIBONUCLEASE H-LIKE DOMAIN, GAG-PRE-INTEGRASE DOMAIN PROTEIN-RELATED"/>
    <property type="match status" value="1"/>
</dbReference>
<dbReference type="GO" id="GO:0046872">
    <property type="term" value="F:metal ion binding"/>
    <property type="evidence" value="ECO:0007669"/>
    <property type="project" value="UniProtKB-KW"/>
</dbReference>
<comment type="caution">
    <text evidence="6">The sequence shown here is derived from an EMBL/GenBank/DDBJ whole genome shotgun (WGS) entry which is preliminary data.</text>
</comment>
<dbReference type="InterPro" id="IPR013103">
    <property type="entry name" value="RVT_2"/>
</dbReference>
<dbReference type="GO" id="GO:0016787">
    <property type="term" value="F:hydrolase activity"/>
    <property type="evidence" value="ECO:0007669"/>
    <property type="project" value="UniProtKB-KW"/>
</dbReference>
<feature type="region of interest" description="Disordered" evidence="3">
    <location>
        <begin position="355"/>
        <end position="384"/>
    </location>
</feature>
<accession>A0A6L2NI14</accession>
<dbReference type="EMBL" id="BKCJ010009060">
    <property type="protein sequence ID" value="GEU85207.1"/>
    <property type="molecule type" value="Genomic_DNA"/>
</dbReference>
<dbReference type="Pfam" id="PF13976">
    <property type="entry name" value="gag_pre-integrs"/>
    <property type="match status" value="1"/>
</dbReference>
<gene>
    <name evidence="6" type="ORF">Tci_057185</name>
</gene>
<dbReference type="AlphaFoldDB" id="A0A6L2NI14"/>
<evidence type="ECO:0000259" key="4">
    <source>
        <dbReference type="Pfam" id="PF07727"/>
    </source>
</evidence>
<evidence type="ECO:0000313" key="6">
    <source>
        <dbReference type="EMBL" id="GEU85207.1"/>
    </source>
</evidence>
<evidence type="ECO:0000256" key="2">
    <source>
        <dbReference type="ARBA" id="ARBA00022801"/>
    </source>
</evidence>
<feature type="domain" description="Reverse transcriptase Ty1/copia-type" evidence="4">
    <location>
        <begin position="632"/>
        <end position="739"/>
    </location>
</feature>
<protein>
    <submittedName>
        <fullName evidence="6">Retrovirus-related Pol polyprotein from transposon TNT 1-94</fullName>
    </submittedName>
</protein>
<evidence type="ECO:0000256" key="1">
    <source>
        <dbReference type="ARBA" id="ARBA00022723"/>
    </source>
</evidence>
<name>A0A6L2NI14_TANCI</name>
<proteinExistence type="predicted"/>
<sequence length="824" mass="94829">TNEEIDDQELEAHYSYKAKIQEVPTLDSGIDSKPLEKVQNDTRYNVFSNDLQHSKQSESISNTCAVEIDNSNVIPDSPHMCEDDIQNDQNDVESDDELALQNKQTEFEKYKAFNDRTVDYDKLKRKLNETLGQLAQKDNEIKEDLKLKAYEILVIKEKHDALAELQCLNLHNVKECDCLLQNLSKQTKSVSKEVHTELLRRYAKVEKHSIYLEIALQKCKEQLNCKKRTLPFDKPSVVRQSNAQWIPKPSVLGVNHKNNVSRPHHRINQMKVKVMPNNSQVKLKKTQVEDHPRIPSISNNIKFVTTCNDSLNSKTSNANAVCATCGKCLVDSDHFACVTKMLNDVNARTKKPNVVPISTRKPKGHANKSVATPHKKKVASKSTTQKPKSYYRMLYEKIESTSSTPLCLMAKASPTQAWLWHRRLYHLNFDYINLLSKKDVVIGLPKLKYVKDQLCSSCEVSKEKRSSFKSKAIPSSKGRLNLLHMDLCRPIQVASINGKNYILSNGYRVYNKITRLIVESIHIRFDEIKEMSEMSVANDTSCFVPQSQKASDYDNSDPVLQVSTSLLLPPTILINKTHNLQRIFNLHQNHPLLHMFMLRITTIIKQKKNTYKMMNLPILSVHWYKKLLSLPHTTLDEDQTVIRNKARLVAKGYAQEECIDFEESFAPVARLEVVWIFLAYVAHKYFTIYQMDVKTAFLNGRLKEVVYVAQPDGFVDPDHPEKVYQLRKALYGLKQAPRHEAEYVALSASCAQVMWMRTQLYDFGLNYNNIPLYCDSQLAIAISCNSVQHFRTKHIHTRFKYLVRRIGIRRLTLAELEVLAKEYA</sequence>
<dbReference type="PANTHER" id="PTHR42648">
    <property type="entry name" value="TRANSPOSASE, PUTATIVE-RELATED"/>
    <property type="match status" value="1"/>
</dbReference>
<evidence type="ECO:0000259" key="5">
    <source>
        <dbReference type="Pfam" id="PF13976"/>
    </source>
</evidence>
<keyword evidence="1" id="KW-0479">Metal-binding</keyword>
<reference evidence="6" key="1">
    <citation type="journal article" date="2019" name="Sci. Rep.">
        <title>Draft genome of Tanacetum cinerariifolium, the natural source of mosquito coil.</title>
        <authorList>
            <person name="Yamashiro T."/>
            <person name="Shiraishi A."/>
            <person name="Satake H."/>
            <person name="Nakayama K."/>
        </authorList>
    </citation>
    <scope>NUCLEOTIDE SEQUENCE</scope>
</reference>
<dbReference type="CDD" id="cd09272">
    <property type="entry name" value="RNase_HI_RT_Ty1"/>
    <property type="match status" value="1"/>
</dbReference>
<keyword evidence="2" id="KW-0378">Hydrolase</keyword>
<dbReference type="InterPro" id="IPR039537">
    <property type="entry name" value="Retrotran_Ty1/copia-like"/>
</dbReference>
<organism evidence="6">
    <name type="scientific">Tanacetum cinerariifolium</name>
    <name type="common">Dalmatian daisy</name>
    <name type="synonym">Chrysanthemum cinerariifolium</name>
    <dbReference type="NCBI Taxonomy" id="118510"/>
    <lineage>
        <taxon>Eukaryota</taxon>
        <taxon>Viridiplantae</taxon>
        <taxon>Streptophyta</taxon>
        <taxon>Embryophyta</taxon>
        <taxon>Tracheophyta</taxon>
        <taxon>Spermatophyta</taxon>
        <taxon>Magnoliopsida</taxon>
        <taxon>eudicotyledons</taxon>
        <taxon>Gunneridae</taxon>
        <taxon>Pentapetalae</taxon>
        <taxon>asterids</taxon>
        <taxon>campanulids</taxon>
        <taxon>Asterales</taxon>
        <taxon>Asteraceae</taxon>
        <taxon>Asteroideae</taxon>
        <taxon>Anthemideae</taxon>
        <taxon>Anthemidinae</taxon>
        <taxon>Tanacetum</taxon>
    </lineage>
</organism>
<dbReference type="Pfam" id="PF07727">
    <property type="entry name" value="RVT_2"/>
    <property type="match status" value="1"/>
</dbReference>
<dbReference type="InterPro" id="IPR025724">
    <property type="entry name" value="GAG-pre-integrase_dom"/>
</dbReference>
<feature type="domain" description="GAG-pre-integrase" evidence="5">
    <location>
        <begin position="399"/>
        <end position="462"/>
    </location>
</feature>
<evidence type="ECO:0000256" key="3">
    <source>
        <dbReference type="SAM" id="MobiDB-lite"/>
    </source>
</evidence>